<evidence type="ECO:0000256" key="1">
    <source>
        <dbReference type="ARBA" id="ARBA00007992"/>
    </source>
</evidence>
<dbReference type="GO" id="GO:0071949">
    <property type="term" value="F:FAD binding"/>
    <property type="evidence" value="ECO:0007669"/>
    <property type="project" value="InterPro"/>
</dbReference>
<evidence type="ECO:0000313" key="9">
    <source>
        <dbReference type="RefSeq" id="XP_030982135.1"/>
    </source>
</evidence>
<dbReference type="RefSeq" id="XP_030982135.1">
    <property type="nucleotide sequence ID" value="XM_031125507.1"/>
</dbReference>
<dbReference type="PANTHER" id="PTHR46720">
    <property type="entry name" value="HYDROXYLASE, PUTATIVE (AFU_ORTHOLOGUE AFUA_3G01460)-RELATED"/>
    <property type="match status" value="1"/>
</dbReference>
<keyword evidence="4" id="KW-0560">Oxidoreductase</keyword>
<reference evidence="8 9" key="1">
    <citation type="journal article" date="2019" name="Mol. Biol. Evol.">
        <title>Blast fungal genomes show frequent chromosomal changes, gene gains and losses, and effector gene turnover.</title>
        <authorList>
            <person name="Gomez Luciano L.B."/>
            <person name="Jason Tsai I."/>
            <person name="Chuma I."/>
            <person name="Tosa Y."/>
            <person name="Chen Y.H."/>
            <person name="Li J.Y."/>
            <person name="Li M.Y."/>
            <person name="Jade Lu M.Y."/>
            <person name="Nakayashiki H."/>
            <person name="Li W.H."/>
        </authorList>
    </citation>
    <scope>NUCLEOTIDE SEQUENCE [LARGE SCALE GENOMIC DNA]</scope>
    <source>
        <strain evidence="8 9">NI907</strain>
    </source>
</reference>
<evidence type="ECO:0000256" key="4">
    <source>
        <dbReference type="ARBA" id="ARBA00023002"/>
    </source>
</evidence>
<dbReference type="GO" id="GO:0016491">
    <property type="term" value="F:oxidoreductase activity"/>
    <property type="evidence" value="ECO:0007669"/>
    <property type="project" value="UniProtKB-KW"/>
</dbReference>
<dbReference type="AlphaFoldDB" id="A0A6P8B4R4"/>
<keyword evidence="8" id="KW-1185">Reference proteome</keyword>
<evidence type="ECO:0000259" key="7">
    <source>
        <dbReference type="Pfam" id="PF01494"/>
    </source>
</evidence>
<feature type="transmembrane region" description="Helical" evidence="6">
    <location>
        <begin position="6"/>
        <end position="25"/>
    </location>
</feature>
<dbReference type="OrthoDB" id="417877at2759"/>
<dbReference type="PRINTS" id="PR00420">
    <property type="entry name" value="RNGMNOXGNASE"/>
</dbReference>
<evidence type="ECO:0000313" key="8">
    <source>
        <dbReference type="Proteomes" id="UP000515153"/>
    </source>
</evidence>
<dbReference type="GO" id="GO:0044550">
    <property type="term" value="P:secondary metabolite biosynthetic process"/>
    <property type="evidence" value="ECO:0007669"/>
    <property type="project" value="TreeGrafter"/>
</dbReference>
<dbReference type="SUPFAM" id="SSF51905">
    <property type="entry name" value="FAD/NAD(P)-binding domain"/>
    <property type="match status" value="1"/>
</dbReference>
<reference evidence="9" key="3">
    <citation type="submission" date="2025-08" db="UniProtKB">
        <authorList>
            <consortium name="RefSeq"/>
        </authorList>
    </citation>
    <scope>IDENTIFICATION</scope>
    <source>
        <strain evidence="9">NI907</strain>
    </source>
</reference>
<comment type="similarity">
    <text evidence="1">Belongs to the paxM FAD-dependent monooxygenase family.</text>
</comment>
<accession>A0A6P8B4R4</accession>
<dbReference type="InterPro" id="IPR036188">
    <property type="entry name" value="FAD/NAD-bd_sf"/>
</dbReference>
<evidence type="ECO:0000256" key="2">
    <source>
        <dbReference type="ARBA" id="ARBA00022630"/>
    </source>
</evidence>
<keyword evidence="6" id="KW-0472">Membrane</keyword>
<proteinExistence type="inferred from homology"/>
<keyword evidence="3" id="KW-0274">FAD</keyword>
<feature type="domain" description="FAD-binding" evidence="7">
    <location>
        <begin position="8"/>
        <end position="346"/>
    </location>
</feature>
<keyword evidence="2" id="KW-0285">Flavoprotein</keyword>
<organism evidence="8 9">
    <name type="scientific">Pyricularia grisea</name>
    <name type="common">Crabgrass-specific blast fungus</name>
    <name type="synonym">Magnaporthe grisea</name>
    <dbReference type="NCBI Taxonomy" id="148305"/>
    <lineage>
        <taxon>Eukaryota</taxon>
        <taxon>Fungi</taxon>
        <taxon>Dikarya</taxon>
        <taxon>Ascomycota</taxon>
        <taxon>Pezizomycotina</taxon>
        <taxon>Sordariomycetes</taxon>
        <taxon>Sordariomycetidae</taxon>
        <taxon>Magnaporthales</taxon>
        <taxon>Pyriculariaceae</taxon>
        <taxon>Pyricularia</taxon>
    </lineage>
</organism>
<gene>
    <name evidence="9" type="ORF">PgNI_05476</name>
</gene>
<evidence type="ECO:0000256" key="6">
    <source>
        <dbReference type="SAM" id="Phobius"/>
    </source>
</evidence>
<evidence type="ECO:0000256" key="5">
    <source>
        <dbReference type="SAM" id="MobiDB-lite"/>
    </source>
</evidence>
<dbReference type="PANTHER" id="PTHR46720:SF3">
    <property type="entry name" value="FAD-BINDING DOMAIN-CONTAINING PROTEIN-RELATED"/>
    <property type="match status" value="1"/>
</dbReference>
<dbReference type="KEGG" id="pgri:PgNI_05476"/>
<protein>
    <recommendedName>
        <fullName evidence="7">FAD-binding domain-containing protein</fullName>
    </recommendedName>
</protein>
<name>A0A6P8B4R4_PYRGI</name>
<sequence length="461" mass="50072">MDSQSVLSVAIVGAGIAGLTAAIALQGKPGIDVRIYERTKELREVGATIALGPNGLRTLERLGINNALDDSIAFRNKSGHPMIYRHAQTNETVSADSHVGHIEPRHRTARFFRPHLQRALLQHVEPSRLHLGKAFSSIKPTQDGSRVVLTFADGTTTEADVVLGADGIHSAVRRAFVPETSAHWTGWVVFRSVFPRSVVAHIPDLPDEAVHYWGVDRTLFLSPLAGGGGEDLYAIVGSTQCDPEEEASGATSSKGEPVWNREGSLEEVRELYKDWHPTLRAIIEANPHTRVYHNAAADGLDSWVLGGGRVTVAGDAAHAHGGAFAAGGSLAIDDAWAFAQSILHVFAREISSAASSAREVADGTRSAPSPLQKRDKGDKVTAALQLYEKTRKQHTDRVQKTVADKNRATLQRLRSGVIESDQELRRRMRTRQDLAWIHEHDVVSCFIKAVGSSEGELVSHL</sequence>
<dbReference type="Pfam" id="PF01494">
    <property type="entry name" value="FAD_binding_3"/>
    <property type="match status" value="1"/>
</dbReference>
<evidence type="ECO:0000256" key="3">
    <source>
        <dbReference type="ARBA" id="ARBA00022827"/>
    </source>
</evidence>
<keyword evidence="6" id="KW-1133">Transmembrane helix</keyword>
<dbReference type="InterPro" id="IPR051104">
    <property type="entry name" value="FAD_monoxygenase"/>
</dbReference>
<dbReference type="Proteomes" id="UP000515153">
    <property type="component" value="Chromosome I"/>
</dbReference>
<reference evidence="9" key="2">
    <citation type="submission" date="2019-10" db="EMBL/GenBank/DDBJ databases">
        <authorList>
            <consortium name="NCBI Genome Project"/>
        </authorList>
    </citation>
    <scope>NUCLEOTIDE SEQUENCE</scope>
    <source>
        <strain evidence="9">NI907</strain>
    </source>
</reference>
<dbReference type="InterPro" id="IPR002938">
    <property type="entry name" value="FAD-bd"/>
</dbReference>
<dbReference type="SUPFAM" id="SSF54373">
    <property type="entry name" value="FAD-linked reductases, C-terminal domain"/>
    <property type="match status" value="1"/>
</dbReference>
<dbReference type="Gene3D" id="3.50.50.60">
    <property type="entry name" value="FAD/NAD(P)-binding domain"/>
    <property type="match status" value="1"/>
</dbReference>
<keyword evidence="6" id="KW-0812">Transmembrane</keyword>
<feature type="region of interest" description="Disordered" evidence="5">
    <location>
        <begin position="357"/>
        <end position="376"/>
    </location>
</feature>
<dbReference type="GeneID" id="41960416"/>